<dbReference type="RefSeq" id="WP_192029150.1">
    <property type="nucleotide sequence ID" value="NZ_JACYTR010000012.1"/>
</dbReference>
<feature type="transmembrane region" description="Helical" evidence="5">
    <location>
        <begin position="364"/>
        <end position="385"/>
    </location>
</feature>
<feature type="transmembrane region" description="Helical" evidence="5">
    <location>
        <begin position="243"/>
        <end position="268"/>
    </location>
</feature>
<dbReference type="PANTHER" id="PTHR23501">
    <property type="entry name" value="MAJOR FACILITATOR SUPERFAMILY"/>
    <property type="match status" value="1"/>
</dbReference>
<feature type="transmembrane region" description="Helical" evidence="5">
    <location>
        <begin position="58"/>
        <end position="79"/>
    </location>
</feature>
<dbReference type="Pfam" id="PF07690">
    <property type="entry name" value="MFS_1"/>
    <property type="match status" value="1"/>
</dbReference>
<feature type="transmembrane region" description="Helical" evidence="5">
    <location>
        <begin position="111"/>
        <end position="134"/>
    </location>
</feature>
<dbReference type="PROSITE" id="PS50850">
    <property type="entry name" value="MFS"/>
    <property type="match status" value="1"/>
</dbReference>
<gene>
    <name evidence="7" type="ORF">IFO71_08450</name>
</gene>
<evidence type="ECO:0000256" key="2">
    <source>
        <dbReference type="ARBA" id="ARBA00022692"/>
    </source>
</evidence>
<dbReference type="AlphaFoldDB" id="A0AAW3ZJ13"/>
<feature type="transmembrane region" description="Helical" evidence="5">
    <location>
        <begin position="86"/>
        <end position="105"/>
    </location>
</feature>
<protein>
    <submittedName>
        <fullName evidence="7">MFS transporter</fullName>
    </submittedName>
</protein>
<evidence type="ECO:0000313" key="7">
    <source>
        <dbReference type="EMBL" id="MBD8525773.1"/>
    </source>
</evidence>
<dbReference type="Gene3D" id="1.20.1250.20">
    <property type="entry name" value="MFS general substrate transporter like domains"/>
    <property type="match status" value="1"/>
</dbReference>
<evidence type="ECO:0000256" key="4">
    <source>
        <dbReference type="ARBA" id="ARBA00023136"/>
    </source>
</evidence>
<feature type="transmembrane region" description="Helical" evidence="5">
    <location>
        <begin position="275"/>
        <end position="296"/>
    </location>
</feature>
<feature type="transmembrane region" description="Helical" evidence="5">
    <location>
        <begin position="308"/>
        <end position="325"/>
    </location>
</feature>
<organism evidence="7 8">
    <name type="scientific">Pseudomarimonas arenosa</name>
    <dbReference type="NCBI Taxonomy" id="2774145"/>
    <lineage>
        <taxon>Bacteria</taxon>
        <taxon>Pseudomonadati</taxon>
        <taxon>Pseudomonadota</taxon>
        <taxon>Gammaproteobacteria</taxon>
        <taxon>Lysobacterales</taxon>
        <taxon>Lysobacteraceae</taxon>
        <taxon>Pseudomarimonas</taxon>
    </lineage>
</organism>
<dbReference type="SUPFAM" id="SSF103473">
    <property type="entry name" value="MFS general substrate transporter"/>
    <property type="match status" value="1"/>
</dbReference>
<feature type="transmembrane region" description="Helical" evidence="5">
    <location>
        <begin position="214"/>
        <end position="231"/>
    </location>
</feature>
<keyword evidence="4 5" id="KW-0472">Membrane</keyword>
<evidence type="ECO:0000259" key="6">
    <source>
        <dbReference type="PROSITE" id="PS50850"/>
    </source>
</evidence>
<evidence type="ECO:0000313" key="8">
    <source>
        <dbReference type="Proteomes" id="UP000613768"/>
    </source>
</evidence>
<dbReference type="InterPro" id="IPR036259">
    <property type="entry name" value="MFS_trans_sf"/>
</dbReference>
<dbReference type="InterPro" id="IPR020846">
    <property type="entry name" value="MFS_dom"/>
</dbReference>
<keyword evidence="3 5" id="KW-1133">Transmembrane helix</keyword>
<comment type="subcellular location">
    <subcellularLocation>
        <location evidence="1">Membrane</location>
        <topology evidence="1">Multi-pass membrane protein</topology>
    </subcellularLocation>
</comment>
<feature type="domain" description="Major facilitator superfamily (MFS) profile" evidence="6">
    <location>
        <begin position="23"/>
        <end position="456"/>
    </location>
</feature>
<feature type="transmembrane region" description="Helical" evidence="5">
    <location>
        <begin position="28"/>
        <end position="52"/>
    </location>
</feature>
<evidence type="ECO:0000256" key="3">
    <source>
        <dbReference type="ARBA" id="ARBA00022989"/>
    </source>
</evidence>
<dbReference type="GO" id="GO:0022857">
    <property type="term" value="F:transmembrane transporter activity"/>
    <property type="evidence" value="ECO:0007669"/>
    <property type="project" value="InterPro"/>
</dbReference>
<sequence length="458" mass="47287">MSAAEAQLQDELGGLFARGRRGLSVGSIALISMIAFEAMAVVTAMPAVALALDGLPLFALAFGGTLATSVIGMVAAGLHADRHGPLAAMSVGLLLFAGGLLVAGLAPDMNWLILGRLLQGFGMGALAVTIYVAVGRLYPDALRPKIFAMFAAAWVVPAMAGPAVAGLIVDSIGWPWVFLSIAFLMPPAALLVLPSAHRLGAPEIGRPSNRRASLTRIGYSLIAAFTALLLYRAGSDPDALPKWIVALALFGMIWAAWRLLPAGTLIAGPGLPTVVALRGLLAAGFFSAEAFIPLWLQTERGWTVTHSGLALSIGALAWSAASALQARAERPQARQRLLRSGLIAVALGTAAIAGLVISPLPSSLILLAWIITGFGIGLSFPMLSVRLMQLSGDHEKGANASALQISDALGTTAMLAVCGALFASLHESQPVAAFLAVFAICLLPALIAVLVAPRVWAE</sequence>
<feature type="transmembrane region" description="Helical" evidence="5">
    <location>
        <begin position="146"/>
        <end position="168"/>
    </location>
</feature>
<dbReference type="EMBL" id="JACYTR010000012">
    <property type="protein sequence ID" value="MBD8525773.1"/>
    <property type="molecule type" value="Genomic_DNA"/>
</dbReference>
<keyword evidence="8" id="KW-1185">Reference proteome</keyword>
<feature type="transmembrane region" description="Helical" evidence="5">
    <location>
        <begin position="337"/>
        <end position="358"/>
    </location>
</feature>
<accession>A0AAW3ZJ13</accession>
<evidence type="ECO:0000256" key="1">
    <source>
        <dbReference type="ARBA" id="ARBA00004141"/>
    </source>
</evidence>
<feature type="transmembrane region" description="Helical" evidence="5">
    <location>
        <begin position="431"/>
        <end position="452"/>
    </location>
</feature>
<feature type="transmembrane region" description="Helical" evidence="5">
    <location>
        <begin position="405"/>
        <end position="425"/>
    </location>
</feature>
<evidence type="ECO:0000256" key="5">
    <source>
        <dbReference type="SAM" id="Phobius"/>
    </source>
</evidence>
<dbReference type="PANTHER" id="PTHR23501:SF154">
    <property type="entry name" value="MULTIDRUG-EFFLUX TRANSPORTER RV1634-RELATED"/>
    <property type="match status" value="1"/>
</dbReference>
<dbReference type="GO" id="GO:0005886">
    <property type="term" value="C:plasma membrane"/>
    <property type="evidence" value="ECO:0007669"/>
    <property type="project" value="TreeGrafter"/>
</dbReference>
<keyword evidence="2 5" id="KW-0812">Transmembrane</keyword>
<comment type="caution">
    <text evidence="7">The sequence shown here is derived from an EMBL/GenBank/DDBJ whole genome shotgun (WGS) entry which is preliminary data.</text>
</comment>
<dbReference type="Proteomes" id="UP000613768">
    <property type="component" value="Unassembled WGS sequence"/>
</dbReference>
<name>A0AAW3ZJ13_9GAMM</name>
<reference evidence="7 8" key="1">
    <citation type="submission" date="2020-09" db="EMBL/GenBank/DDBJ databases">
        <title>Pseudoxanthomonas sp. CAU 1598 isolated from sand of Yaerae Beach.</title>
        <authorList>
            <person name="Kim W."/>
        </authorList>
    </citation>
    <scope>NUCLEOTIDE SEQUENCE [LARGE SCALE GENOMIC DNA]</scope>
    <source>
        <strain evidence="7 8">CAU 1598</strain>
    </source>
</reference>
<feature type="transmembrane region" description="Helical" evidence="5">
    <location>
        <begin position="174"/>
        <end position="193"/>
    </location>
</feature>
<dbReference type="InterPro" id="IPR011701">
    <property type="entry name" value="MFS"/>
</dbReference>
<proteinExistence type="predicted"/>